<proteinExistence type="predicted"/>
<comment type="caution">
    <text evidence="1">The sequence shown here is derived from an EMBL/GenBank/DDBJ whole genome shotgun (WGS) entry which is preliminary data.</text>
</comment>
<dbReference type="PANTHER" id="PTHR10826:SF1">
    <property type="entry name" value="COMPLEMENT COMPONENT 1 Q SUBCOMPONENT-BINDING PROTEIN, MITOCHONDRIAL"/>
    <property type="match status" value="1"/>
</dbReference>
<dbReference type="AlphaFoldDB" id="A0A8T0IGL2"/>
<dbReference type="Pfam" id="PF02330">
    <property type="entry name" value="MAM33"/>
    <property type="match status" value="1"/>
</dbReference>
<dbReference type="GO" id="GO:0005759">
    <property type="term" value="C:mitochondrial matrix"/>
    <property type="evidence" value="ECO:0007669"/>
    <property type="project" value="InterPro"/>
</dbReference>
<evidence type="ECO:0008006" key="3">
    <source>
        <dbReference type="Google" id="ProtNLM"/>
    </source>
</evidence>
<dbReference type="Gene3D" id="3.10.280.10">
    <property type="entry name" value="Mitochondrial glycoprotein"/>
    <property type="match status" value="1"/>
</dbReference>
<accession>A0A8T0IGL2</accession>
<dbReference type="OrthoDB" id="278212at2759"/>
<dbReference type="InterPro" id="IPR036561">
    <property type="entry name" value="MAM33_sf"/>
</dbReference>
<gene>
    <name evidence="1" type="ORF">KC19_4G271100</name>
</gene>
<dbReference type="PANTHER" id="PTHR10826">
    <property type="entry name" value="COMPLEMENT COMPONENT 1"/>
    <property type="match status" value="1"/>
</dbReference>
<evidence type="ECO:0000313" key="1">
    <source>
        <dbReference type="EMBL" id="KAG0581678.1"/>
    </source>
</evidence>
<reference evidence="1" key="1">
    <citation type="submission" date="2020-06" db="EMBL/GenBank/DDBJ databases">
        <title>WGS assembly of Ceratodon purpureus strain R40.</title>
        <authorList>
            <person name="Carey S.B."/>
            <person name="Jenkins J."/>
            <person name="Shu S."/>
            <person name="Lovell J.T."/>
            <person name="Sreedasyam A."/>
            <person name="Maumus F."/>
            <person name="Tiley G.P."/>
            <person name="Fernandez-Pozo N."/>
            <person name="Barry K."/>
            <person name="Chen C."/>
            <person name="Wang M."/>
            <person name="Lipzen A."/>
            <person name="Daum C."/>
            <person name="Saski C.A."/>
            <person name="Payton A.C."/>
            <person name="Mcbreen J.C."/>
            <person name="Conrad R.E."/>
            <person name="Kollar L.M."/>
            <person name="Olsson S."/>
            <person name="Huttunen S."/>
            <person name="Landis J.B."/>
            <person name="Wickett N.J."/>
            <person name="Johnson M.G."/>
            <person name="Rensing S.A."/>
            <person name="Grimwood J."/>
            <person name="Schmutz J."/>
            <person name="Mcdaniel S.F."/>
        </authorList>
    </citation>
    <scope>NUCLEOTIDE SEQUENCE</scope>
    <source>
        <strain evidence="1">R40</strain>
    </source>
</reference>
<evidence type="ECO:0000313" key="2">
    <source>
        <dbReference type="Proteomes" id="UP000822688"/>
    </source>
</evidence>
<dbReference type="Proteomes" id="UP000822688">
    <property type="component" value="Chromosome 4"/>
</dbReference>
<name>A0A8T0IGL2_CERPU</name>
<dbReference type="InterPro" id="IPR003428">
    <property type="entry name" value="MAM33"/>
</dbReference>
<organism evidence="1 2">
    <name type="scientific">Ceratodon purpureus</name>
    <name type="common">Fire moss</name>
    <name type="synonym">Dicranum purpureum</name>
    <dbReference type="NCBI Taxonomy" id="3225"/>
    <lineage>
        <taxon>Eukaryota</taxon>
        <taxon>Viridiplantae</taxon>
        <taxon>Streptophyta</taxon>
        <taxon>Embryophyta</taxon>
        <taxon>Bryophyta</taxon>
        <taxon>Bryophytina</taxon>
        <taxon>Bryopsida</taxon>
        <taxon>Dicranidae</taxon>
        <taxon>Pseudoditrichales</taxon>
        <taxon>Ditrichaceae</taxon>
        <taxon>Ceratodon</taxon>
    </lineage>
</organism>
<sequence length="226" mass="26245">MSASSLWRRGSRLLQPSRSSFFATGAKFVTAGPAKERERPSYLSAEIERMKKAYEKYNETPPKPFKLKRNGDLELLLTRRKGPEDIQVRCELFFHPRGGPPDELYPEELDGGEEVVEQRVVVNITMTITKGGGPQALEMNVDCDRQGYAVNHIIYRDNKDAKNDDEYFPAFWRIGPNLRSEFHNFLEKRGLDDSFACWVHDQMDDKAFRVRLRQLERINAFVENRN</sequence>
<protein>
    <recommendedName>
        <fullName evidence="3">Mitochondrial glycoprotein</fullName>
    </recommendedName>
</protein>
<keyword evidence="2" id="KW-1185">Reference proteome</keyword>
<dbReference type="EMBL" id="CM026424">
    <property type="protein sequence ID" value="KAG0581678.1"/>
    <property type="molecule type" value="Genomic_DNA"/>
</dbReference>
<dbReference type="SUPFAM" id="SSF54529">
    <property type="entry name" value="Mitochondrial glycoprotein MAM33-like"/>
    <property type="match status" value="1"/>
</dbReference>